<dbReference type="SUPFAM" id="SSF58104">
    <property type="entry name" value="Methyl-accepting chemotaxis protein (MCP) signaling domain"/>
    <property type="match status" value="1"/>
</dbReference>
<dbReference type="PANTHER" id="PTHR32089:SF112">
    <property type="entry name" value="LYSOZYME-LIKE PROTEIN-RELATED"/>
    <property type="match status" value="1"/>
</dbReference>
<name>A0A1M5L9D7_9FIRM</name>
<dbReference type="STRING" id="1123382.SAMN02745221_00604"/>
<organism evidence="5 6">
    <name type="scientific">Thermosyntropha lipolytica DSM 11003</name>
    <dbReference type="NCBI Taxonomy" id="1123382"/>
    <lineage>
        <taxon>Bacteria</taxon>
        <taxon>Bacillati</taxon>
        <taxon>Bacillota</taxon>
        <taxon>Clostridia</taxon>
        <taxon>Eubacteriales</taxon>
        <taxon>Syntrophomonadaceae</taxon>
        <taxon>Thermosyntropha</taxon>
    </lineage>
</organism>
<evidence type="ECO:0000256" key="1">
    <source>
        <dbReference type="ARBA" id="ARBA00023224"/>
    </source>
</evidence>
<proteinExistence type="predicted"/>
<gene>
    <name evidence="5" type="ORF">SAMN02745221_00604</name>
</gene>
<keyword evidence="3" id="KW-0812">Transmembrane</keyword>
<sequence length="501" mass="55017">MQEHYLIIQNREEGHKKALIIIPVIAFFSTLLVFALVLTGKNAGVYGLREAIILALVMVIFYLIARTLIRLFPHQFWSSYGSVTCFALTLFAFDYVLHFAGDLHMVFMLLAPFSIIYFDRLLTVYAYVLSCLMHTILIIKFPGEAGVNMIATRYFNYTWVAMISYFAAGIFARTMQTAVENDIQSQNLNNQLKKIGSEVVQKAEELNQAVETLLKAASSTGEAADRVRLNIEQIAQASNSEASCASTTSQAVKQMLIALNNSGDNLSQINQKTQDFIQVIDQGLGFIKEQKSCSQLQEKSMQAVKTAVNSLHGKSQEIQNIILTISNISDQTNLLALNAAIEAARAGEAGKGFAVVADEVRKLAEQSGEAAKYISQLVYEVQTGINQTVSELQTADKYAAEQMAATEKTSSIFDDIQKGASMINDSLQEISAMMEELLASTNQIEESVENVSAIAEENAASTQEVAELASAQNEQVKIIVDMTASIKEKASYLQKLAGDLK</sequence>
<keyword evidence="6" id="KW-1185">Reference proteome</keyword>
<feature type="transmembrane region" description="Helical" evidence="3">
    <location>
        <begin position="75"/>
        <end position="93"/>
    </location>
</feature>
<feature type="transmembrane region" description="Helical" evidence="3">
    <location>
        <begin position="20"/>
        <end position="39"/>
    </location>
</feature>
<evidence type="ECO:0000259" key="4">
    <source>
        <dbReference type="PROSITE" id="PS50111"/>
    </source>
</evidence>
<feature type="transmembrane region" description="Helical" evidence="3">
    <location>
        <begin position="124"/>
        <end position="142"/>
    </location>
</feature>
<feature type="domain" description="Methyl-accepting transducer" evidence="4">
    <location>
        <begin position="216"/>
        <end position="466"/>
    </location>
</feature>
<keyword evidence="3" id="KW-1133">Transmembrane helix</keyword>
<evidence type="ECO:0000256" key="3">
    <source>
        <dbReference type="SAM" id="Phobius"/>
    </source>
</evidence>
<dbReference type="Pfam" id="PF00015">
    <property type="entry name" value="MCPsignal"/>
    <property type="match status" value="1"/>
</dbReference>
<dbReference type="InterPro" id="IPR004089">
    <property type="entry name" value="MCPsignal_dom"/>
</dbReference>
<dbReference type="CDD" id="cd11386">
    <property type="entry name" value="MCP_signal"/>
    <property type="match status" value="1"/>
</dbReference>
<dbReference type="GO" id="GO:0016020">
    <property type="term" value="C:membrane"/>
    <property type="evidence" value="ECO:0007669"/>
    <property type="project" value="InterPro"/>
</dbReference>
<feature type="transmembrane region" description="Helical" evidence="3">
    <location>
        <begin position="51"/>
        <end position="69"/>
    </location>
</feature>
<dbReference type="EMBL" id="FQWY01000007">
    <property type="protein sequence ID" value="SHG61586.1"/>
    <property type="molecule type" value="Genomic_DNA"/>
</dbReference>
<dbReference type="GO" id="GO:0007165">
    <property type="term" value="P:signal transduction"/>
    <property type="evidence" value="ECO:0007669"/>
    <property type="project" value="UniProtKB-KW"/>
</dbReference>
<dbReference type="Gene3D" id="1.10.287.950">
    <property type="entry name" value="Methyl-accepting chemotaxis protein"/>
    <property type="match status" value="1"/>
</dbReference>
<keyword evidence="1 2" id="KW-0807">Transducer</keyword>
<dbReference type="RefSeq" id="WP_073089783.1">
    <property type="nucleotide sequence ID" value="NZ_FQWY01000007.1"/>
</dbReference>
<evidence type="ECO:0000313" key="5">
    <source>
        <dbReference type="EMBL" id="SHG61586.1"/>
    </source>
</evidence>
<feature type="transmembrane region" description="Helical" evidence="3">
    <location>
        <begin position="154"/>
        <end position="172"/>
    </location>
</feature>
<keyword evidence="3" id="KW-0472">Membrane</keyword>
<dbReference type="PROSITE" id="PS50111">
    <property type="entry name" value="CHEMOTAXIS_TRANSDUC_2"/>
    <property type="match status" value="1"/>
</dbReference>
<dbReference type="PANTHER" id="PTHR32089">
    <property type="entry name" value="METHYL-ACCEPTING CHEMOTAXIS PROTEIN MCPB"/>
    <property type="match status" value="1"/>
</dbReference>
<evidence type="ECO:0000256" key="2">
    <source>
        <dbReference type="PROSITE-ProRule" id="PRU00284"/>
    </source>
</evidence>
<dbReference type="OrthoDB" id="2542987at2"/>
<dbReference type="SMART" id="SM00283">
    <property type="entry name" value="MA"/>
    <property type="match status" value="1"/>
</dbReference>
<dbReference type="Proteomes" id="UP000242329">
    <property type="component" value="Unassembled WGS sequence"/>
</dbReference>
<protein>
    <submittedName>
        <fullName evidence="5">Methyl-accepting chemotaxis protein</fullName>
    </submittedName>
</protein>
<dbReference type="AlphaFoldDB" id="A0A1M5L9D7"/>
<reference evidence="6" key="1">
    <citation type="submission" date="2016-11" db="EMBL/GenBank/DDBJ databases">
        <authorList>
            <person name="Varghese N."/>
            <person name="Submissions S."/>
        </authorList>
    </citation>
    <scope>NUCLEOTIDE SEQUENCE [LARGE SCALE GENOMIC DNA]</scope>
    <source>
        <strain evidence="6">DSM 11003</strain>
    </source>
</reference>
<accession>A0A1M5L9D7</accession>
<evidence type="ECO:0000313" key="6">
    <source>
        <dbReference type="Proteomes" id="UP000242329"/>
    </source>
</evidence>